<sequence length="63" mass="7184">MPITRLICPNCSTECSAYVFYDELGREHIVVGDGDSIRWLGVMFVRADLWKSHVKKESPLADK</sequence>
<reference evidence="1 2" key="1">
    <citation type="journal article" date="2020" name="J Geophys Res Biogeosci">
        <title>Magnetotaxis as an Adaptation to Enable Bacterial Shuttling of Microbial Sulfur and Sulfur Cycling Across Aquatic Oxic#Anoxic Interfaces.</title>
        <authorList>
            <person name="Li J."/>
            <person name="Liu P."/>
            <person name="Wang J."/>
            <person name="Roberts A.P."/>
            <person name="Pan Y."/>
        </authorList>
    </citation>
    <scope>NUCLEOTIDE SEQUENCE [LARGE SCALE GENOMIC DNA]</scope>
    <source>
        <strain evidence="1 2">MYR-1_YQ</strain>
    </source>
</reference>
<evidence type="ECO:0000313" key="2">
    <source>
        <dbReference type="Proteomes" id="UP001196980"/>
    </source>
</evidence>
<name>A0ABS6S2R6_9BACT</name>
<keyword evidence="2" id="KW-1185">Reference proteome</keyword>
<dbReference type="Proteomes" id="UP001196980">
    <property type="component" value="Unassembled WGS sequence"/>
</dbReference>
<organism evidence="1 2">
    <name type="scientific">Candidatus Magnetobacterium casense</name>
    <dbReference type="NCBI Taxonomy" id="1455061"/>
    <lineage>
        <taxon>Bacteria</taxon>
        <taxon>Pseudomonadati</taxon>
        <taxon>Nitrospirota</taxon>
        <taxon>Thermodesulfovibrionia</taxon>
        <taxon>Thermodesulfovibrionales</taxon>
        <taxon>Candidatus Magnetobacteriaceae</taxon>
        <taxon>Candidatus Magnetobacterium</taxon>
    </lineage>
</organism>
<evidence type="ECO:0000313" key="1">
    <source>
        <dbReference type="EMBL" id="MBV6343140.1"/>
    </source>
</evidence>
<gene>
    <name evidence="1" type="ORF">HWQ67_16290</name>
</gene>
<dbReference type="EMBL" id="JABXWD010000458">
    <property type="protein sequence ID" value="MBV6343140.1"/>
    <property type="molecule type" value="Genomic_DNA"/>
</dbReference>
<accession>A0ABS6S2R6</accession>
<comment type="caution">
    <text evidence="1">The sequence shown here is derived from an EMBL/GenBank/DDBJ whole genome shotgun (WGS) entry which is preliminary data.</text>
</comment>
<protein>
    <recommendedName>
        <fullName evidence="3">4Fe-4S Mo/W bis-MGD-type domain-containing protein</fullName>
    </recommendedName>
</protein>
<dbReference type="RefSeq" id="WP_218253745.1">
    <property type="nucleotide sequence ID" value="NZ_JABXWD010000458.1"/>
</dbReference>
<evidence type="ECO:0008006" key="3">
    <source>
        <dbReference type="Google" id="ProtNLM"/>
    </source>
</evidence>
<proteinExistence type="predicted"/>